<organism evidence="2 3">
    <name type="scientific">Melanomma pulvis-pyrius CBS 109.77</name>
    <dbReference type="NCBI Taxonomy" id="1314802"/>
    <lineage>
        <taxon>Eukaryota</taxon>
        <taxon>Fungi</taxon>
        <taxon>Dikarya</taxon>
        <taxon>Ascomycota</taxon>
        <taxon>Pezizomycotina</taxon>
        <taxon>Dothideomycetes</taxon>
        <taxon>Pleosporomycetidae</taxon>
        <taxon>Pleosporales</taxon>
        <taxon>Melanommataceae</taxon>
        <taxon>Melanomma</taxon>
    </lineage>
</organism>
<feature type="chain" id="PRO_5025487101" description="Glycoside hydrolase subgroup catalytic core protein" evidence="1">
    <location>
        <begin position="18"/>
        <end position="602"/>
    </location>
</feature>
<sequence>MIVTVLLQLLWGLGVRSEPPFNNPPGVDIWCGKAYRASDPSFDPGGLIFPPEERNKLPKLELVIYPRYNLYLSSDKTGSFILSTVVSTLRGQNFKNETWYPERPQTKAPFTELRLIIYDDAIEHNRTKIVDTWIPVNATDIEVPFSLSGMEPSQERPSRFVVYANSPDAIQTYYSAVSVNILPERNDTGSVSRVDALYGGLSVKSSLTKNTWKDVFPYSFYTSWDWISSTLTNTSSPKTLSTFRAQGYNLIHPVPPGGTDPFNHTLLSQFLTLCDELELYVMYDMRHTYQNTSSITAQLSLLTHHPSLLLYYTADEPDGWCDPLNATQLSYKHIHSIDPYHPVSLVLNCANFYFEAYTKGADIILEDTYPIAVNTSFSTVYHTPCNATYGDCGCDNCHVNDAAYAPVYTHNAFLDIIDRTENLYAYQGWQASRSVPKPVWGVPQAFWDEGSFWDRWPSAAEEAVMGVLRLNHGAKGIVAWIYPTSAEVERVTASLATVVASGDVTRFLLGAKRIGGLRVVGGDGLLDGSAWERGGEMLVSLVYLGYGDVDGRVEVSLPKGVQGEVETLWGEGGWTVDDDEKALVKVGIKALEIGIFKLKVQT</sequence>
<dbReference type="InterPro" id="IPR017853">
    <property type="entry name" value="GH"/>
</dbReference>
<dbReference type="EMBL" id="MU001750">
    <property type="protein sequence ID" value="KAF2800249.1"/>
    <property type="molecule type" value="Genomic_DNA"/>
</dbReference>
<keyword evidence="3" id="KW-1185">Reference proteome</keyword>
<reference evidence="2" key="1">
    <citation type="journal article" date="2020" name="Stud. Mycol.">
        <title>101 Dothideomycetes genomes: a test case for predicting lifestyles and emergence of pathogens.</title>
        <authorList>
            <person name="Haridas S."/>
            <person name="Albert R."/>
            <person name="Binder M."/>
            <person name="Bloem J."/>
            <person name="Labutti K."/>
            <person name="Salamov A."/>
            <person name="Andreopoulos B."/>
            <person name="Baker S."/>
            <person name="Barry K."/>
            <person name="Bills G."/>
            <person name="Bluhm B."/>
            <person name="Cannon C."/>
            <person name="Castanera R."/>
            <person name="Culley D."/>
            <person name="Daum C."/>
            <person name="Ezra D."/>
            <person name="Gonzalez J."/>
            <person name="Henrissat B."/>
            <person name="Kuo A."/>
            <person name="Liang C."/>
            <person name="Lipzen A."/>
            <person name="Lutzoni F."/>
            <person name="Magnuson J."/>
            <person name="Mondo S."/>
            <person name="Nolan M."/>
            <person name="Ohm R."/>
            <person name="Pangilinan J."/>
            <person name="Park H.-J."/>
            <person name="Ramirez L."/>
            <person name="Alfaro M."/>
            <person name="Sun H."/>
            <person name="Tritt A."/>
            <person name="Yoshinaga Y."/>
            <person name="Zwiers L.-H."/>
            <person name="Turgeon B."/>
            <person name="Goodwin S."/>
            <person name="Spatafora J."/>
            <person name="Crous P."/>
            <person name="Grigoriev I."/>
        </authorList>
    </citation>
    <scope>NUCLEOTIDE SEQUENCE</scope>
    <source>
        <strain evidence="2">CBS 109.77</strain>
    </source>
</reference>
<feature type="signal peptide" evidence="1">
    <location>
        <begin position="1"/>
        <end position="17"/>
    </location>
</feature>
<dbReference type="OrthoDB" id="2338662at2759"/>
<evidence type="ECO:0000256" key="1">
    <source>
        <dbReference type="SAM" id="SignalP"/>
    </source>
</evidence>
<gene>
    <name evidence="2" type="ORF">K505DRAFT_331825</name>
</gene>
<dbReference type="Proteomes" id="UP000799757">
    <property type="component" value="Unassembled WGS sequence"/>
</dbReference>
<dbReference type="AlphaFoldDB" id="A0A6A6XV23"/>
<protein>
    <recommendedName>
        <fullName evidence="4">Glycoside hydrolase subgroup catalytic core protein</fullName>
    </recommendedName>
</protein>
<name>A0A6A6XV23_9PLEO</name>
<dbReference type="SUPFAM" id="SSF51445">
    <property type="entry name" value="(Trans)glycosidases"/>
    <property type="match status" value="1"/>
</dbReference>
<accession>A0A6A6XV23</accession>
<evidence type="ECO:0000313" key="2">
    <source>
        <dbReference type="EMBL" id="KAF2800249.1"/>
    </source>
</evidence>
<evidence type="ECO:0000313" key="3">
    <source>
        <dbReference type="Proteomes" id="UP000799757"/>
    </source>
</evidence>
<keyword evidence="1" id="KW-0732">Signal</keyword>
<dbReference type="Gene3D" id="3.20.20.80">
    <property type="entry name" value="Glycosidases"/>
    <property type="match status" value="1"/>
</dbReference>
<proteinExistence type="predicted"/>
<evidence type="ECO:0008006" key="4">
    <source>
        <dbReference type="Google" id="ProtNLM"/>
    </source>
</evidence>